<keyword evidence="1" id="KW-0812">Transmembrane</keyword>
<dbReference type="Pfam" id="PF13487">
    <property type="entry name" value="HD_5"/>
    <property type="match status" value="1"/>
</dbReference>
<dbReference type="CDD" id="cd00130">
    <property type="entry name" value="PAS"/>
    <property type="match status" value="2"/>
</dbReference>
<keyword evidence="1" id="KW-0472">Membrane</keyword>
<dbReference type="PANTHER" id="PTHR43155">
    <property type="entry name" value="CYCLIC DI-GMP PHOSPHODIESTERASE PA4108-RELATED"/>
    <property type="match status" value="1"/>
</dbReference>
<keyword evidence="1" id="KW-1133">Transmembrane helix</keyword>
<comment type="caution">
    <text evidence="6">The sequence shown here is derived from an EMBL/GenBank/DDBJ whole genome shotgun (WGS) entry which is preliminary data.</text>
</comment>
<evidence type="ECO:0000259" key="5">
    <source>
        <dbReference type="PROSITE" id="PS51832"/>
    </source>
</evidence>
<gene>
    <name evidence="6" type="ORF">FWJ32_10735</name>
</gene>
<name>A0A5D8Q9N1_9THEO</name>
<dbReference type="PROSITE" id="PS51832">
    <property type="entry name" value="HD_GYP"/>
    <property type="match status" value="1"/>
</dbReference>
<dbReference type="SMART" id="SM00091">
    <property type="entry name" value="PAS"/>
    <property type="match status" value="2"/>
</dbReference>
<dbReference type="SMART" id="SM00267">
    <property type="entry name" value="GGDEF"/>
    <property type="match status" value="1"/>
</dbReference>
<dbReference type="AlphaFoldDB" id="A0A5D8Q9N1"/>
<dbReference type="InterPro" id="IPR000014">
    <property type="entry name" value="PAS"/>
</dbReference>
<dbReference type="InterPro" id="IPR035965">
    <property type="entry name" value="PAS-like_dom_sf"/>
</dbReference>
<sequence>MVNTKTRLNLKLSMIISTTVIAFAVSYICLSNRVYIIYQNLFYIPILLSCFWYGKKGFIYSGAIAATYFLFSLKYSPETLWDELVRLFIFIAIALLTYKLTDRIKVQQSKITNLNKMLKNDIEKFKKVEMLSHLGSYEVDLKTGKTIWSDGMFRIFGYEPGSFEPTKEKRIEFTYPDDKELVRKSIDKAINEKCSFTIENRIVRSDGSIRWILSTGYVESNEYDEAEKFIGSLLDITERKLLEKSLEEEKEKLRITITSIGDGVISTDINGRITILNKVAEKLTGWKQEEALGKPIEEVFNIINENTRVKCENPIQRVVERGTIIGLANHTALISKDGTERSIADSAAPIKDSDGNVQGVILVFRDITEEKRKQDEIYYMSYYDSLTGLYNRRFFEEEIKRIDTEKNLPISIIMGDVNGLKLTNDAFGHSVGDRLLRKAAEAIKSACRADDIVARWGGDEFIILLSKTKKEEAEAMVKRIKNICSEMKIDSIDVSISFGYDTKENVDEDIFKILKSAEDYMYNHKVVESNSMRGNIINTILNTLHEKNPREEKHSKRVSELCQRIGAAMRLPETEINKLKVSGLLHDIGKIAIEDKVLNKPGCLTDQEWNEIKRHPDIGYRILSSSSEMMEIAQYVLFHHERFDGSGYPRGLKQEEIPLLSRIIAVADSYDAMTNARTYKKTLDKDTAIGELIRNKGTQFDPNVVDVFIEKVLNNP</sequence>
<evidence type="ECO:0000259" key="2">
    <source>
        <dbReference type="PROSITE" id="PS50112"/>
    </source>
</evidence>
<dbReference type="InterPro" id="IPR000160">
    <property type="entry name" value="GGDEF_dom"/>
</dbReference>
<dbReference type="Gene3D" id="3.30.70.270">
    <property type="match status" value="1"/>
</dbReference>
<dbReference type="SUPFAM" id="SSF55785">
    <property type="entry name" value="PYP-like sensor domain (PAS domain)"/>
    <property type="match status" value="2"/>
</dbReference>
<feature type="domain" description="PAC" evidence="3">
    <location>
        <begin position="327"/>
        <end position="379"/>
    </location>
</feature>
<evidence type="ECO:0000259" key="3">
    <source>
        <dbReference type="PROSITE" id="PS50113"/>
    </source>
</evidence>
<dbReference type="EMBL" id="VTPS01000018">
    <property type="protein sequence ID" value="TZE81087.1"/>
    <property type="molecule type" value="Genomic_DNA"/>
</dbReference>
<dbReference type="Gene3D" id="1.10.3210.10">
    <property type="entry name" value="Hypothetical protein af1432"/>
    <property type="match status" value="1"/>
</dbReference>
<feature type="domain" description="PAS" evidence="2">
    <location>
        <begin position="148"/>
        <end position="193"/>
    </location>
</feature>
<dbReference type="InterPro" id="IPR001610">
    <property type="entry name" value="PAC"/>
</dbReference>
<dbReference type="InterPro" id="IPR000700">
    <property type="entry name" value="PAS-assoc_C"/>
</dbReference>
<keyword evidence="7" id="KW-1185">Reference proteome</keyword>
<feature type="transmembrane region" description="Helical" evidence="1">
    <location>
        <begin position="12"/>
        <end position="30"/>
    </location>
</feature>
<dbReference type="InterPro" id="IPR003607">
    <property type="entry name" value="HD/PDEase_dom"/>
</dbReference>
<dbReference type="PROSITE" id="PS50113">
    <property type="entry name" value="PAC"/>
    <property type="match status" value="2"/>
</dbReference>
<dbReference type="Gene3D" id="2.10.70.100">
    <property type="match status" value="1"/>
</dbReference>
<feature type="domain" description="PAC" evidence="3">
    <location>
        <begin position="196"/>
        <end position="248"/>
    </location>
</feature>
<dbReference type="Proteomes" id="UP000322976">
    <property type="component" value="Unassembled WGS sequence"/>
</dbReference>
<dbReference type="SMART" id="SM00471">
    <property type="entry name" value="HDc"/>
    <property type="match status" value="1"/>
</dbReference>
<dbReference type="PANTHER" id="PTHR43155:SF2">
    <property type="entry name" value="CYCLIC DI-GMP PHOSPHODIESTERASE PA4108"/>
    <property type="match status" value="1"/>
</dbReference>
<dbReference type="Pfam" id="PF00990">
    <property type="entry name" value="GGDEF"/>
    <property type="match status" value="1"/>
</dbReference>
<evidence type="ECO:0000313" key="7">
    <source>
        <dbReference type="Proteomes" id="UP000322976"/>
    </source>
</evidence>
<dbReference type="SUPFAM" id="SSF55073">
    <property type="entry name" value="Nucleotide cyclase"/>
    <property type="match status" value="1"/>
</dbReference>
<protein>
    <submittedName>
        <fullName evidence="6">Diguanylate cyclase</fullName>
    </submittedName>
</protein>
<proteinExistence type="predicted"/>
<evidence type="ECO:0000256" key="1">
    <source>
        <dbReference type="SAM" id="Phobius"/>
    </source>
</evidence>
<dbReference type="PROSITE" id="PS50112">
    <property type="entry name" value="PAS"/>
    <property type="match status" value="2"/>
</dbReference>
<dbReference type="Gene3D" id="3.30.450.20">
    <property type="entry name" value="PAS domain"/>
    <property type="match status" value="2"/>
</dbReference>
<dbReference type="InterPro" id="IPR043128">
    <property type="entry name" value="Rev_trsase/Diguanyl_cyclase"/>
</dbReference>
<dbReference type="NCBIfam" id="TIGR00229">
    <property type="entry name" value="sensory_box"/>
    <property type="match status" value="2"/>
</dbReference>
<dbReference type="Pfam" id="PF08447">
    <property type="entry name" value="PAS_3"/>
    <property type="match status" value="1"/>
</dbReference>
<dbReference type="CDD" id="cd00077">
    <property type="entry name" value="HDc"/>
    <property type="match status" value="1"/>
</dbReference>
<dbReference type="InterPro" id="IPR029787">
    <property type="entry name" value="Nucleotide_cyclase"/>
</dbReference>
<dbReference type="CDD" id="cd01949">
    <property type="entry name" value="GGDEF"/>
    <property type="match status" value="1"/>
</dbReference>
<evidence type="ECO:0000259" key="4">
    <source>
        <dbReference type="PROSITE" id="PS50887"/>
    </source>
</evidence>
<reference evidence="6 7" key="1">
    <citation type="submission" date="2019-08" db="EMBL/GenBank/DDBJ databases">
        <title>Calorimonas adulescens gen. nov., sp. nov., an anaerobic thermophilic bacterium from Sakhalin hot spring.</title>
        <authorList>
            <person name="Khomyakova M.A."/>
            <person name="Merkel A.Y."/>
            <person name="Novikov A."/>
            <person name="Bonch-Osmolovskaya E.A."/>
            <person name="Slobodkin A.I."/>
        </authorList>
    </citation>
    <scope>NUCLEOTIDE SEQUENCE [LARGE SCALE GENOMIC DNA]</scope>
    <source>
        <strain evidence="6 7">A05MB</strain>
    </source>
</reference>
<dbReference type="SMART" id="SM00086">
    <property type="entry name" value="PAC"/>
    <property type="match status" value="2"/>
</dbReference>
<dbReference type="PROSITE" id="PS50887">
    <property type="entry name" value="GGDEF"/>
    <property type="match status" value="1"/>
</dbReference>
<dbReference type="SUPFAM" id="SSF109604">
    <property type="entry name" value="HD-domain/PDEase-like"/>
    <property type="match status" value="1"/>
</dbReference>
<accession>A0A5D8Q9N1</accession>
<organism evidence="6 7">
    <name type="scientific">Calorimonas adulescens</name>
    <dbReference type="NCBI Taxonomy" id="2606906"/>
    <lineage>
        <taxon>Bacteria</taxon>
        <taxon>Bacillati</taxon>
        <taxon>Bacillota</taxon>
        <taxon>Clostridia</taxon>
        <taxon>Thermoanaerobacterales</taxon>
        <taxon>Thermoanaerobacteraceae</taxon>
        <taxon>Calorimonas</taxon>
    </lineage>
</organism>
<dbReference type="InterPro" id="IPR037522">
    <property type="entry name" value="HD_GYP_dom"/>
</dbReference>
<dbReference type="InterPro" id="IPR013656">
    <property type="entry name" value="PAS_4"/>
</dbReference>
<evidence type="ECO:0000313" key="6">
    <source>
        <dbReference type="EMBL" id="TZE81087.1"/>
    </source>
</evidence>
<dbReference type="Pfam" id="PF08448">
    <property type="entry name" value="PAS_4"/>
    <property type="match status" value="1"/>
</dbReference>
<feature type="domain" description="GGDEF" evidence="4">
    <location>
        <begin position="408"/>
        <end position="537"/>
    </location>
</feature>
<feature type="domain" description="HD-GYP" evidence="5">
    <location>
        <begin position="529"/>
        <end position="716"/>
    </location>
</feature>
<dbReference type="InterPro" id="IPR013655">
    <property type="entry name" value="PAS_fold_3"/>
</dbReference>
<feature type="domain" description="PAS" evidence="2">
    <location>
        <begin position="249"/>
        <end position="322"/>
    </location>
</feature>
<dbReference type="NCBIfam" id="TIGR00254">
    <property type="entry name" value="GGDEF"/>
    <property type="match status" value="1"/>
</dbReference>